<evidence type="ECO:0000256" key="1">
    <source>
        <dbReference type="SAM" id="Phobius"/>
    </source>
</evidence>
<dbReference type="Proteomes" id="UP000041314">
    <property type="component" value="Unassembled WGS sequence"/>
</dbReference>
<feature type="transmembrane region" description="Helical" evidence="1">
    <location>
        <begin position="6"/>
        <end position="24"/>
    </location>
</feature>
<evidence type="ECO:0000313" key="2">
    <source>
        <dbReference type="EMBL" id="CNV02201.1"/>
    </source>
</evidence>
<accession>A0A655E438</accession>
<gene>
    <name evidence="2" type="ORF">ERS008198_04141</name>
</gene>
<reference evidence="2 3" key="1">
    <citation type="submission" date="2015-03" db="EMBL/GenBank/DDBJ databases">
        <authorList>
            <consortium name="Pathogen Informatics"/>
        </authorList>
    </citation>
    <scope>NUCLEOTIDE SEQUENCE [LARGE SCALE GENOMIC DNA]</scope>
    <source>
        <strain evidence="2 3">A1104</strain>
    </source>
</reference>
<keyword evidence="1" id="KW-0472">Membrane</keyword>
<proteinExistence type="predicted"/>
<sequence length="44" mass="4778">MCGFLATGVITTIGFIFILLPGAIKRFFVNVLGMGWKNIPHIIG</sequence>
<name>A0A655E438_SALET</name>
<protein>
    <submittedName>
        <fullName evidence="2">Uncharacterized protein</fullName>
    </submittedName>
</protein>
<dbReference type="EMBL" id="CQPA01000049">
    <property type="protein sequence ID" value="CNV02201.1"/>
    <property type="molecule type" value="Genomic_DNA"/>
</dbReference>
<evidence type="ECO:0000313" key="3">
    <source>
        <dbReference type="Proteomes" id="UP000041314"/>
    </source>
</evidence>
<keyword evidence="1" id="KW-0812">Transmembrane</keyword>
<keyword evidence="1" id="KW-1133">Transmembrane helix</keyword>
<dbReference type="AlphaFoldDB" id="A0A655E438"/>
<organism evidence="2 3">
    <name type="scientific">Salmonella enterica subsp. enterica serovar Bovismorbificans</name>
    <dbReference type="NCBI Taxonomy" id="58097"/>
    <lineage>
        <taxon>Bacteria</taxon>
        <taxon>Pseudomonadati</taxon>
        <taxon>Pseudomonadota</taxon>
        <taxon>Gammaproteobacteria</taxon>
        <taxon>Enterobacterales</taxon>
        <taxon>Enterobacteriaceae</taxon>
        <taxon>Salmonella</taxon>
    </lineage>
</organism>